<dbReference type="InParanoid" id="D9Q1A0"/>
<reference evidence="1 2" key="1">
    <citation type="journal article" date="2010" name="Appl. Environ. Microbiol.">
        <title>The genome sequence of the crenarchaeon Acidilobus saccharovorans supports a new order, Acidilobales, and suggests an important ecological role in terrestrial acidic hot springs.</title>
        <authorList>
            <person name="Mardanov A.V."/>
            <person name="Svetlitchnyi V.A."/>
            <person name="Beletsky A.V."/>
            <person name="Prokofeva M.I."/>
            <person name="Bonch-Osmolovskaya E.A."/>
            <person name="Ravin N.V."/>
            <person name="Skryabin K.G."/>
        </authorList>
    </citation>
    <scope>NUCLEOTIDE SEQUENCE [LARGE SCALE GENOMIC DNA]</scope>
    <source>
        <strain evidence="2">DSM 16705 / JCM 18335 / VKM B-2471 / 345-15</strain>
    </source>
</reference>
<dbReference type="KEGG" id="asc:ASAC_0682"/>
<dbReference type="AlphaFoldDB" id="D9Q1A0"/>
<protein>
    <submittedName>
        <fullName evidence="1">Uncharacterized protein</fullName>
    </submittedName>
</protein>
<sequence length="41" mass="4550">MAMMSQPKDLMNSTPCFGRYSAREFTTVTKPLRSSQGPSIP</sequence>
<gene>
    <name evidence="1" type="ordered locus">ASAC_0682</name>
</gene>
<dbReference type="RefSeq" id="WP_013266600.1">
    <property type="nucleotide sequence ID" value="NC_014374.1"/>
</dbReference>
<keyword evidence="2" id="KW-1185">Reference proteome</keyword>
<dbReference type="Proteomes" id="UP000000346">
    <property type="component" value="Chromosome"/>
</dbReference>
<dbReference type="HOGENOM" id="CLU_3263584_0_0_2"/>
<proteinExistence type="predicted"/>
<accession>D9Q1A0</accession>
<dbReference type="GeneID" id="78823897"/>
<organism evidence="1 2">
    <name type="scientific">Acidilobus saccharovorans (strain DSM 16705 / JCM 18335 / VKM B-2471 / 345-15)</name>
    <dbReference type="NCBI Taxonomy" id="666510"/>
    <lineage>
        <taxon>Archaea</taxon>
        <taxon>Thermoproteota</taxon>
        <taxon>Thermoprotei</taxon>
        <taxon>Acidilobales</taxon>
        <taxon>Acidilobaceae</taxon>
        <taxon>Acidilobus</taxon>
    </lineage>
</organism>
<name>D9Q1A0_ACIS3</name>
<evidence type="ECO:0000313" key="2">
    <source>
        <dbReference type="Proteomes" id="UP000000346"/>
    </source>
</evidence>
<evidence type="ECO:0000313" key="1">
    <source>
        <dbReference type="EMBL" id="ADL19088.1"/>
    </source>
</evidence>
<dbReference type="EMBL" id="CP001742">
    <property type="protein sequence ID" value="ADL19088.1"/>
    <property type="molecule type" value="Genomic_DNA"/>
</dbReference>